<dbReference type="Proteomes" id="UP000000311">
    <property type="component" value="Unassembled WGS sequence"/>
</dbReference>
<dbReference type="InParanoid" id="E1ZXP3"/>
<evidence type="ECO:0000313" key="2">
    <source>
        <dbReference type="Proteomes" id="UP000000311"/>
    </source>
</evidence>
<organism evidence="2">
    <name type="scientific">Camponotus floridanus</name>
    <name type="common">Florida carpenter ant</name>
    <dbReference type="NCBI Taxonomy" id="104421"/>
    <lineage>
        <taxon>Eukaryota</taxon>
        <taxon>Metazoa</taxon>
        <taxon>Ecdysozoa</taxon>
        <taxon>Arthropoda</taxon>
        <taxon>Hexapoda</taxon>
        <taxon>Insecta</taxon>
        <taxon>Pterygota</taxon>
        <taxon>Neoptera</taxon>
        <taxon>Endopterygota</taxon>
        <taxon>Hymenoptera</taxon>
        <taxon>Apocrita</taxon>
        <taxon>Aculeata</taxon>
        <taxon>Formicoidea</taxon>
        <taxon>Formicidae</taxon>
        <taxon>Formicinae</taxon>
        <taxon>Camponotus</taxon>
    </lineage>
</organism>
<keyword evidence="2" id="KW-1185">Reference proteome</keyword>
<dbReference type="AlphaFoldDB" id="E1ZXP3"/>
<accession>E1ZXP3</accession>
<dbReference type="EMBL" id="GL435087">
    <property type="protein sequence ID" value="EFN74015.1"/>
    <property type="molecule type" value="Genomic_DNA"/>
</dbReference>
<name>E1ZXP3_CAMFO</name>
<protein>
    <submittedName>
        <fullName evidence="1">Uncharacterized protein</fullName>
    </submittedName>
</protein>
<evidence type="ECO:0000313" key="1">
    <source>
        <dbReference type="EMBL" id="EFN74015.1"/>
    </source>
</evidence>
<reference evidence="1 2" key="1">
    <citation type="journal article" date="2010" name="Science">
        <title>Genomic comparison of the ants Camponotus floridanus and Harpegnathos saltator.</title>
        <authorList>
            <person name="Bonasio R."/>
            <person name="Zhang G."/>
            <person name="Ye C."/>
            <person name="Mutti N.S."/>
            <person name="Fang X."/>
            <person name="Qin N."/>
            <person name="Donahue G."/>
            <person name="Yang P."/>
            <person name="Li Q."/>
            <person name="Li C."/>
            <person name="Zhang P."/>
            <person name="Huang Z."/>
            <person name="Berger S.L."/>
            <person name="Reinberg D."/>
            <person name="Wang J."/>
            <person name="Liebig J."/>
        </authorList>
    </citation>
    <scope>NUCLEOTIDE SEQUENCE [LARGE SCALE GENOMIC DNA]</scope>
    <source>
        <strain evidence="2">C129</strain>
    </source>
</reference>
<gene>
    <name evidence="1" type="ORF">EAG_14599</name>
</gene>
<proteinExistence type="predicted"/>
<sequence>MAFVTCFIPHVVRDYIIFPAQLTVVTSARDFLFTFNKKIRNVVLMDNPFLLQPSYRRRRQGTIQFQQPRTIVAEMRTFLSEKLAHYHICLKESLTALLLSAMVLLRNKNDDFRIISADKSSFNCALRKIVSLYKDTHVAANDYAGSNLSKILLAISAWLPCDVSRDESCNLIKEGLCRLQTIMLDNVCSFEAKLHSDVPFIVMTVIYSQERQTIEILLYADGDLLVSGFVVLTSARKQEKQFPFIDRRLRIINILHTKSALSNISNVFPALPLNCVFTVFRVSTPHHIERQCDCRKNKNTTKHTSQRIGDSNTFTA</sequence>